<reference evidence="1 2" key="1">
    <citation type="journal article" date="2014" name="Genome Announc.">
        <title>Genome Sequence of the Microsporidian Species Nematocida sp1 Strain ERTm6 (ATCC PRA-372).</title>
        <authorList>
            <person name="Bakowski M.A."/>
            <person name="Priest M."/>
            <person name="Young S."/>
            <person name="Cuomo C.A."/>
            <person name="Troemel E.R."/>
        </authorList>
    </citation>
    <scope>NUCLEOTIDE SEQUENCE [LARGE SCALE GENOMIC DNA]</scope>
    <source>
        <strain evidence="1 2">ERTm6</strain>
    </source>
</reference>
<organism evidence="1 2">
    <name type="scientific">Nematocida ausubeli (strain ATCC PRA-371 / ERTm2)</name>
    <name type="common">Nematode killer fungus</name>
    <dbReference type="NCBI Taxonomy" id="1913371"/>
    <lineage>
        <taxon>Eukaryota</taxon>
        <taxon>Fungi</taxon>
        <taxon>Fungi incertae sedis</taxon>
        <taxon>Microsporidia</taxon>
        <taxon>Nematocida</taxon>
    </lineage>
</organism>
<keyword evidence="2" id="KW-1185">Reference proteome</keyword>
<protein>
    <submittedName>
        <fullName evidence="1">Uncharacterized protein</fullName>
    </submittedName>
</protein>
<sequence>MDWSDYFSTYMQLPGTIKEGALVYEYSVIAQDTNEIFLEETVIRQLWQDTKPKESVVIKGSKYLYIKDIVDEQDGYSISLYQKVKSEGEDPEEANGLFSARMDTLLWVGTFNNNQKTQVISFVEPIASHIFTHIVQNEE</sequence>
<gene>
    <name evidence="1" type="ORF">NESG_02453</name>
</gene>
<name>A0A086IZ13_NEMA1</name>
<dbReference type="SUPFAM" id="SSF55770">
    <property type="entry name" value="Profilin (actin-binding protein)"/>
    <property type="match status" value="1"/>
</dbReference>
<dbReference type="RefSeq" id="XP_052903686.1">
    <property type="nucleotide sequence ID" value="XM_053050057.1"/>
</dbReference>
<dbReference type="HOGENOM" id="CLU_1845626_0_0_1"/>
<dbReference type="Proteomes" id="UP000054524">
    <property type="component" value="Unassembled WGS sequence"/>
</dbReference>
<dbReference type="InterPro" id="IPR036140">
    <property type="entry name" value="PFN_sf"/>
</dbReference>
<evidence type="ECO:0000313" key="2">
    <source>
        <dbReference type="Proteomes" id="UP000054524"/>
    </source>
</evidence>
<dbReference type="GeneID" id="77677426"/>
<accession>A0A086IZ13</accession>
<evidence type="ECO:0000313" key="1">
    <source>
        <dbReference type="EMBL" id="KFG25131.1"/>
    </source>
</evidence>
<comment type="caution">
    <text evidence="1">The sequence shown here is derived from an EMBL/GenBank/DDBJ whole genome shotgun (WGS) entry which is preliminary data.</text>
</comment>
<proteinExistence type="predicted"/>
<dbReference type="AlphaFoldDB" id="A0A086IZ13"/>
<dbReference type="EMBL" id="AKIJ01000007">
    <property type="protein sequence ID" value="KFG25131.1"/>
    <property type="molecule type" value="Genomic_DNA"/>
</dbReference>
<dbReference type="OrthoDB" id="2191809at2759"/>